<reference evidence="3 4" key="1">
    <citation type="journal article" date="2020" name="G3 (Bethesda)">
        <title>Improved Reference Genome for Cyclotella cryptica CCMP332, a Model for Cell Wall Morphogenesis, Salinity Adaptation, and Lipid Production in Diatoms (Bacillariophyta).</title>
        <authorList>
            <person name="Roberts W.R."/>
            <person name="Downey K.M."/>
            <person name="Ruck E.C."/>
            <person name="Traller J.C."/>
            <person name="Alverson A.J."/>
        </authorList>
    </citation>
    <scope>NUCLEOTIDE SEQUENCE [LARGE SCALE GENOMIC DNA]</scope>
    <source>
        <strain evidence="3 4">CCMP332</strain>
    </source>
</reference>
<organism evidence="3 4">
    <name type="scientific">Cyclotella cryptica</name>
    <dbReference type="NCBI Taxonomy" id="29204"/>
    <lineage>
        <taxon>Eukaryota</taxon>
        <taxon>Sar</taxon>
        <taxon>Stramenopiles</taxon>
        <taxon>Ochrophyta</taxon>
        <taxon>Bacillariophyta</taxon>
        <taxon>Coscinodiscophyceae</taxon>
        <taxon>Thalassiosirophycidae</taxon>
        <taxon>Stephanodiscales</taxon>
        <taxon>Stephanodiscaceae</taxon>
        <taxon>Cyclotella</taxon>
    </lineage>
</organism>
<feature type="chain" id="PRO_5044797043" description="Protein kinase domain-containing protein" evidence="2">
    <location>
        <begin position="29"/>
        <end position="707"/>
    </location>
</feature>
<dbReference type="Proteomes" id="UP001516023">
    <property type="component" value="Unassembled WGS sequence"/>
</dbReference>
<evidence type="ECO:0000256" key="1">
    <source>
        <dbReference type="SAM" id="MobiDB-lite"/>
    </source>
</evidence>
<comment type="caution">
    <text evidence="3">The sequence shown here is derived from an EMBL/GenBank/DDBJ whole genome shotgun (WGS) entry which is preliminary data.</text>
</comment>
<evidence type="ECO:0000313" key="4">
    <source>
        <dbReference type="Proteomes" id="UP001516023"/>
    </source>
</evidence>
<feature type="compositionally biased region" description="Polar residues" evidence="1">
    <location>
        <begin position="55"/>
        <end position="65"/>
    </location>
</feature>
<feature type="compositionally biased region" description="Basic and acidic residues" evidence="1">
    <location>
        <begin position="66"/>
        <end position="80"/>
    </location>
</feature>
<evidence type="ECO:0000313" key="3">
    <source>
        <dbReference type="EMBL" id="KAL3786853.1"/>
    </source>
</evidence>
<sequence length="707" mass="78058">MNKQRPLIRKRNLLSLLPMAVIVLGASPGRPLQIGSRAGRSLGLARKGRGRSVAGATSSPISTSARSRENSLFRHPRRTESKIRHVIHSDNFSHDATAHHLEMSRECRVLTGERLPHGPWLEEDIVTPSLYAGVGSAVARVPIWHNLRRKTRLVKRGLMELAVKSVQIRNLQWNLRNSSIRPSNNVKVHDRTTGIIADNARINRGKNGRMLLSLFNLFDRKSKSSLIMETMDTMDVMTGDMNAVEYMKAMAVLSPNDHAIGMNKSGSHKPTKVVVDNKVRKNNQGRWSLFKIKLFQEGTVESPVLSSRGGAITTSSAITTLDTAASKNRVMKYPSTDKASTPTNTLTESVPQESTGSWIIETPLFPIILPKSWEPLSAAESASIKESSTVVTSEFMEISVALEEEEEVLMKPSLQTLQTATQPLVPKASWSTLKGNEFYYPESMEMLARTGLVMALGNAQVVDWVGEKKTVRFLQDHCGSDSQHHLNSPNSLTEALTTSQEVLVWSGKFTSSDGQGAELPIVKTMAVIDKSPKYLAELLMDSNKVRIYNKMSLGRSDELVFQMGVDTVNGSFGDGESKVVRNLTKPPMMNNILEFITCMHARKLKPNDGNLIHTDLNNNNTPMDGYIVVSRAVSGGKWNPSNNPNEKYVRNEILLGVNVLKSIPGEPDKTELTAVTHVYSPMIPLMLAKNAGLKGAVDFIRDIRAVP</sequence>
<evidence type="ECO:0000256" key="2">
    <source>
        <dbReference type="SAM" id="SignalP"/>
    </source>
</evidence>
<dbReference type="SUPFAM" id="SSF55961">
    <property type="entry name" value="Bet v1-like"/>
    <property type="match status" value="1"/>
</dbReference>
<dbReference type="InterPro" id="IPR023393">
    <property type="entry name" value="START-like_dom_sf"/>
</dbReference>
<proteinExistence type="predicted"/>
<dbReference type="EMBL" id="JABMIG020000186">
    <property type="protein sequence ID" value="KAL3786853.1"/>
    <property type="molecule type" value="Genomic_DNA"/>
</dbReference>
<dbReference type="Gene3D" id="3.30.530.20">
    <property type="match status" value="1"/>
</dbReference>
<accession>A0ABD3PFK4</accession>
<feature type="region of interest" description="Disordered" evidence="1">
    <location>
        <begin position="43"/>
        <end position="80"/>
    </location>
</feature>
<feature type="signal peptide" evidence="2">
    <location>
        <begin position="1"/>
        <end position="28"/>
    </location>
</feature>
<keyword evidence="4" id="KW-1185">Reference proteome</keyword>
<protein>
    <recommendedName>
        <fullName evidence="5">Protein kinase domain-containing protein</fullName>
    </recommendedName>
</protein>
<name>A0ABD3PFK4_9STRA</name>
<keyword evidence="2" id="KW-0732">Signal</keyword>
<evidence type="ECO:0008006" key="5">
    <source>
        <dbReference type="Google" id="ProtNLM"/>
    </source>
</evidence>
<dbReference type="AlphaFoldDB" id="A0ABD3PFK4"/>
<gene>
    <name evidence="3" type="ORF">HJC23_013774</name>
</gene>